<name>A0A0C3DFM0_9AGAM</name>
<dbReference type="HOGENOM" id="CLU_2504001_0_0_1"/>
<evidence type="ECO:0000313" key="2">
    <source>
        <dbReference type="Proteomes" id="UP000053989"/>
    </source>
</evidence>
<dbReference type="OrthoDB" id="2660673at2759"/>
<gene>
    <name evidence="1" type="ORF">SCLCIDRAFT_135132</name>
</gene>
<sequence length="84" mass="9712">KEQSIHELKSMFTMASFVGNQTKIRNMKTSTGLKDRYLDYFLDGMAASYKKKHGNSSKKQALDEFIQELPDNVYSPVWRIKGMC</sequence>
<feature type="non-terminal residue" evidence="1">
    <location>
        <position position="1"/>
    </location>
</feature>
<reference evidence="1 2" key="1">
    <citation type="submission" date="2014-04" db="EMBL/GenBank/DDBJ databases">
        <authorList>
            <consortium name="DOE Joint Genome Institute"/>
            <person name="Kuo A."/>
            <person name="Kohler A."/>
            <person name="Nagy L.G."/>
            <person name="Floudas D."/>
            <person name="Copeland A."/>
            <person name="Barry K.W."/>
            <person name="Cichocki N."/>
            <person name="Veneault-Fourrey C."/>
            <person name="LaButti K."/>
            <person name="Lindquist E.A."/>
            <person name="Lipzen A."/>
            <person name="Lundell T."/>
            <person name="Morin E."/>
            <person name="Murat C."/>
            <person name="Sun H."/>
            <person name="Tunlid A."/>
            <person name="Henrissat B."/>
            <person name="Grigoriev I.V."/>
            <person name="Hibbett D.S."/>
            <person name="Martin F."/>
            <person name="Nordberg H.P."/>
            <person name="Cantor M.N."/>
            <person name="Hua S.X."/>
        </authorList>
    </citation>
    <scope>NUCLEOTIDE SEQUENCE [LARGE SCALE GENOMIC DNA]</scope>
    <source>
        <strain evidence="1 2">Foug A</strain>
    </source>
</reference>
<protein>
    <submittedName>
        <fullName evidence="1">Uncharacterized protein</fullName>
    </submittedName>
</protein>
<evidence type="ECO:0000313" key="1">
    <source>
        <dbReference type="EMBL" id="KIM55164.1"/>
    </source>
</evidence>
<proteinExistence type="predicted"/>
<keyword evidence="2" id="KW-1185">Reference proteome</keyword>
<dbReference type="AlphaFoldDB" id="A0A0C3DFM0"/>
<dbReference type="Proteomes" id="UP000053989">
    <property type="component" value="Unassembled WGS sequence"/>
</dbReference>
<accession>A0A0C3DFM0</accession>
<dbReference type="InParanoid" id="A0A0C3DFM0"/>
<dbReference type="EMBL" id="KN822139">
    <property type="protein sequence ID" value="KIM55164.1"/>
    <property type="molecule type" value="Genomic_DNA"/>
</dbReference>
<reference evidence="2" key="2">
    <citation type="submission" date="2015-01" db="EMBL/GenBank/DDBJ databases">
        <title>Evolutionary Origins and Diversification of the Mycorrhizal Mutualists.</title>
        <authorList>
            <consortium name="DOE Joint Genome Institute"/>
            <consortium name="Mycorrhizal Genomics Consortium"/>
            <person name="Kohler A."/>
            <person name="Kuo A."/>
            <person name="Nagy L.G."/>
            <person name="Floudas D."/>
            <person name="Copeland A."/>
            <person name="Barry K.W."/>
            <person name="Cichocki N."/>
            <person name="Veneault-Fourrey C."/>
            <person name="LaButti K."/>
            <person name="Lindquist E.A."/>
            <person name="Lipzen A."/>
            <person name="Lundell T."/>
            <person name="Morin E."/>
            <person name="Murat C."/>
            <person name="Riley R."/>
            <person name="Ohm R."/>
            <person name="Sun H."/>
            <person name="Tunlid A."/>
            <person name="Henrissat B."/>
            <person name="Grigoriev I.V."/>
            <person name="Hibbett D.S."/>
            <person name="Martin F."/>
        </authorList>
    </citation>
    <scope>NUCLEOTIDE SEQUENCE [LARGE SCALE GENOMIC DNA]</scope>
    <source>
        <strain evidence="2">Foug A</strain>
    </source>
</reference>
<dbReference type="STRING" id="1036808.A0A0C3DFM0"/>
<organism evidence="1 2">
    <name type="scientific">Scleroderma citrinum Foug A</name>
    <dbReference type="NCBI Taxonomy" id="1036808"/>
    <lineage>
        <taxon>Eukaryota</taxon>
        <taxon>Fungi</taxon>
        <taxon>Dikarya</taxon>
        <taxon>Basidiomycota</taxon>
        <taxon>Agaricomycotina</taxon>
        <taxon>Agaricomycetes</taxon>
        <taxon>Agaricomycetidae</taxon>
        <taxon>Boletales</taxon>
        <taxon>Sclerodermatineae</taxon>
        <taxon>Sclerodermataceae</taxon>
        <taxon>Scleroderma</taxon>
    </lineage>
</organism>